<feature type="compositionally biased region" description="Basic and acidic residues" evidence="2">
    <location>
        <begin position="191"/>
        <end position="201"/>
    </location>
</feature>
<gene>
    <name evidence="3" type="ORF">TWF102_002055</name>
</gene>
<organism evidence="3 4">
    <name type="scientific">Orbilia oligospora</name>
    <name type="common">Nematode-trapping fungus</name>
    <name type="synonym">Arthrobotrys oligospora</name>
    <dbReference type="NCBI Taxonomy" id="2813651"/>
    <lineage>
        <taxon>Eukaryota</taxon>
        <taxon>Fungi</taxon>
        <taxon>Dikarya</taxon>
        <taxon>Ascomycota</taxon>
        <taxon>Pezizomycotina</taxon>
        <taxon>Orbiliomycetes</taxon>
        <taxon>Orbiliales</taxon>
        <taxon>Orbiliaceae</taxon>
        <taxon>Orbilia</taxon>
    </lineage>
</organism>
<protein>
    <submittedName>
        <fullName evidence="3">Uncharacterized protein</fullName>
    </submittedName>
</protein>
<name>A0A7C8J0M4_ORBOL</name>
<feature type="region of interest" description="Disordered" evidence="2">
    <location>
        <begin position="237"/>
        <end position="286"/>
    </location>
</feature>
<reference evidence="3 4" key="1">
    <citation type="submission" date="2019-06" db="EMBL/GenBank/DDBJ databases">
        <authorList>
            <person name="Palmer J.M."/>
        </authorList>
    </citation>
    <scope>NUCLEOTIDE SEQUENCE [LARGE SCALE GENOMIC DNA]</scope>
    <source>
        <strain evidence="3 4">TWF102</strain>
    </source>
</reference>
<proteinExistence type="predicted"/>
<accession>A0A7C8J0M4</accession>
<feature type="region of interest" description="Disordered" evidence="2">
    <location>
        <begin position="143"/>
        <end position="218"/>
    </location>
</feature>
<evidence type="ECO:0000313" key="4">
    <source>
        <dbReference type="Proteomes" id="UP000475325"/>
    </source>
</evidence>
<dbReference type="AlphaFoldDB" id="A0A7C8J0M4"/>
<evidence type="ECO:0000313" key="3">
    <source>
        <dbReference type="EMBL" id="KAF3080804.1"/>
    </source>
</evidence>
<feature type="coiled-coil region" evidence="1">
    <location>
        <begin position="509"/>
        <end position="575"/>
    </location>
</feature>
<dbReference type="EMBL" id="WIQW01000134">
    <property type="protein sequence ID" value="KAF3080804.1"/>
    <property type="molecule type" value="Genomic_DNA"/>
</dbReference>
<comment type="caution">
    <text evidence="3">The sequence shown here is derived from an EMBL/GenBank/DDBJ whole genome shotgun (WGS) entry which is preliminary data.</text>
</comment>
<feature type="compositionally biased region" description="Polar residues" evidence="2">
    <location>
        <begin position="237"/>
        <end position="267"/>
    </location>
</feature>
<feature type="compositionally biased region" description="Pro residues" evidence="2">
    <location>
        <begin position="277"/>
        <end position="286"/>
    </location>
</feature>
<evidence type="ECO:0000256" key="1">
    <source>
        <dbReference type="SAM" id="Coils"/>
    </source>
</evidence>
<feature type="compositionally biased region" description="Acidic residues" evidence="2">
    <location>
        <begin position="160"/>
        <end position="172"/>
    </location>
</feature>
<dbReference type="Proteomes" id="UP000475325">
    <property type="component" value="Unassembled WGS sequence"/>
</dbReference>
<keyword evidence="1" id="KW-0175">Coiled coil</keyword>
<sequence length="617" mass="69202">MADTAMDQSFDSFVASPSLKRKRSRRGSEAMTNLRTEAAKVVRKKLGLHVEPRKVTITCKPFPKRKTVYLWNVSGDLDETEQNIVARTINSESIQRRYFRSWSDHEREQLTSLIKRGAIVPEYYINRATTGLTPRLRRVVHTLGNPSDSQSAAWELVSSDTEDDEEDAESEYPTDYRSKFSQDGQLQESTSEEHPPKRSRESSTGNDNGPSPDKLVQTTAGSIPESLPIVNPSVLQTPSTIQTATRCSLQPSQSPRPRTVSPEASTSRGHDAIKVIPAPPPPPPPPPRTMSLNANGILELDPMPSTTVPSPTVSIAAPIAASPFTPITNNLALFMDHNQIERALEDEKNNEMAKNAITDMEIMMKAFISHATIGFLNLPRVLSEKRVLKREKEEKESHYEERLSFLKRELEGQVKLACDKESMFKGIISSLETANAIRTKEKGDLEKQYATLQGEVNAQAIVRKGMQHRIDVLEKDLARSKVSEKHLQDNETIMKDCYQRLGAEHDKLKETADIEAQGLKQRIEVLERVESEFKNRSDALTEAYRSKEAALQEKILALEKKQSELENRLEASADTHKSKETVLQAKISGLESKLHAMAEKQTLLKSILEDSSTFLQI</sequence>
<evidence type="ECO:0000256" key="2">
    <source>
        <dbReference type="SAM" id="MobiDB-lite"/>
    </source>
</evidence>